<organism evidence="5 6">
    <name type="scientific">Trematosphaeria pertusa</name>
    <dbReference type="NCBI Taxonomy" id="390896"/>
    <lineage>
        <taxon>Eukaryota</taxon>
        <taxon>Fungi</taxon>
        <taxon>Dikarya</taxon>
        <taxon>Ascomycota</taxon>
        <taxon>Pezizomycotina</taxon>
        <taxon>Dothideomycetes</taxon>
        <taxon>Pleosporomycetidae</taxon>
        <taxon>Pleosporales</taxon>
        <taxon>Massarineae</taxon>
        <taxon>Trematosphaeriaceae</taxon>
        <taxon>Trematosphaeria</taxon>
    </lineage>
</organism>
<evidence type="ECO:0000259" key="4">
    <source>
        <dbReference type="Pfam" id="PF24120"/>
    </source>
</evidence>
<keyword evidence="2 3" id="KW-0040">ANK repeat</keyword>
<evidence type="ECO:0000313" key="5">
    <source>
        <dbReference type="EMBL" id="KAF2245693.1"/>
    </source>
</evidence>
<dbReference type="PROSITE" id="PS50297">
    <property type="entry name" value="ANK_REP_REGION"/>
    <property type="match status" value="2"/>
</dbReference>
<sequence length="586" mass="66708">MATNLFPGPRIDVLSWNASTVYVKCPYCEEIHRHGVRLPGRRCSHCYPGGQYEFIFPIDESSGLVGYEIDKRRACFVNTGVQTGQYDENSRASEEDECELSDLFRSTMHISGRDPKPGLLLNLHEDSRELVTTTFPDGDTLEQKRILFAISDCILGDLRAISQYLSTSAETNLFLHGKDETGNTALVLAAAEKSHEMVSLLLQHGADANAINNDGRSALMEAALWGRIESVKALLKTNADKRLRDCEGRCAMEFAQPSRRNEKERYQRAPHAAEESILERDRDRRHIVFLLGDSNAEKQRGYTGPLSESECNKYSFKKCQSEMAITLHGPLYSYHVPRITKTAAVLDRGAQFARISATSGWGADALPLNCKIRPPWIEQVYCIASTIGHEFRDAPHPGYDQGKPGQYFASHAEKKLIAYFIDRHVFMPQDREPDQKWEDSILEAELSLAKVQHSSVAWAKVCDLEERKVELDSQLFNADDRLLGDSYDEQYVKRLKHEIYAIDEELLSLESDDTVVAMRAQEEKRRMMLKSEKIHQDLMELSRKELPISLKRAVILSSNEICDDCDKFKESVNHHFQLDIEMHWCI</sequence>
<evidence type="ECO:0000256" key="2">
    <source>
        <dbReference type="ARBA" id="ARBA00023043"/>
    </source>
</evidence>
<dbReference type="Pfam" id="PF12796">
    <property type="entry name" value="Ank_2"/>
    <property type="match status" value="1"/>
</dbReference>
<dbReference type="GO" id="GO:0085020">
    <property type="term" value="P:protein K6-linked ubiquitination"/>
    <property type="evidence" value="ECO:0007669"/>
    <property type="project" value="TreeGrafter"/>
</dbReference>
<gene>
    <name evidence="5" type="ORF">BU26DRAFT_607888</name>
</gene>
<dbReference type="InterPro" id="IPR057517">
    <property type="entry name" value="SsdA-like_C"/>
</dbReference>
<dbReference type="SMART" id="SM00248">
    <property type="entry name" value="ANK"/>
    <property type="match status" value="2"/>
</dbReference>
<feature type="repeat" description="ANK" evidence="3">
    <location>
        <begin position="214"/>
        <end position="246"/>
    </location>
</feature>
<dbReference type="PROSITE" id="PS50088">
    <property type="entry name" value="ANK_REPEAT"/>
    <property type="match status" value="2"/>
</dbReference>
<evidence type="ECO:0000256" key="3">
    <source>
        <dbReference type="PROSITE-ProRule" id="PRU00023"/>
    </source>
</evidence>
<dbReference type="PANTHER" id="PTHR24171:SF8">
    <property type="entry name" value="BRCA1-ASSOCIATED RING DOMAIN PROTEIN 1"/>
    <property type="match status" value="1"/>
</dbReference>
<feature type="domain" description="Single-strand DNA deaminase toxin A-like C-terminal" evidence="4">
    <location>
        <begin position="356"/>
        <end position="417"/>
    </location>
</feature>
<dbReference type="GeneID" id="54589126"/>
<evidence type="ECO:0000256" key="1">
    <source>
        <dbReference type="ARBA" id="ARBA00022737"/>
    </source>
</evidence>
<keyword evidence="6" id="KW-1185">Reference proteome</keyword>
<dbReference type="InterPro" id="IPR002110">
    <property type="entry name" value="Ankyrin_rpt"/>
</dbReference>
<dbReference type="PANTHER" id="PTHR24171">
    <property type="entry name" value="ANKYRIN REPEAT DOMAIN-CONTAINING PROTEIN 39-RELATED"/>
    <property type="match status" value="1"/>
</dbReference>
<dbReference type="InterPro" id="IPR036770">
    <property type="entry name" value="Ankyrin_rpt-contain_sf"/>
</dbReference>
<dbReference type="AlphaFoldDB" id="A0A6A6I836"/>
<reference evidence="5" key="1">
    <citation type="journal article" date="2020" name="Stud. Mycol.">
        <title>101 Dothideomycetes genomes: a test case for predicting lifestyles and emergence of pathogens.</title>
        <authorList>
            <person name="Haridas S."/>
            <person name="Albert R."/>
            <person name="Binder M."/>
            <person name="Bloem J."/>
            <person name="Labutti K."/>
            <person name="Salamov A."/>
            <person name="Andreopoulos B."/>
            <person name="Baker S."/>
            <person name="Barry K."/>
            <person name="Bills G."/>
            <person name="Bluhm B."/>
            <person name="Cannon C."/>
            <person name="Castanera R."/>
            <person name="Culley D."/>
            <person name="Daum C."/>
            <person name="Ezra D."/>
            <person name="Gonzalez J."/>
            <person name="Henrissat B."/>
            <person name="Kuo A."/>
            <person name="Liang C."/>
            <person name="Lipzen A."/>
            <person name="Lutzoni F."/>
            <person name="Magnuson J."/>
            <person name="Mondo S."/>
            <person name="Nolan M."/>
            <person name="Ohm R."/>
            <person name="Pangilinan J."/>
            <person name="Park H.-J."/>
            <person name="Ramirez L."/>
            <person name="Alfaro M."/>
            <person name="Sun H."/>
            <person name="Tritt A."/>
            <person name="Yoshinaga Y."/>
            <person name="Zwiers L.-H."/>
            <person name="Turgeon B."/>
            <person name="Goodwin S."/>
            <person name="Spatafora J."/>
            <person name="Crous P."/>
            <person name="Grigoriev I."/>
        </authorList>
    </citation>
    <scope>NUCLEOTIDE SEQUENCE</scope>
    <source>
        <strain evidence="5">CBS 122368</strain>
    </source>
</reference>
<dbReference type="Gene3D" id="1.25.40.20">
    <property type="entry name" value="Ankyrin repeat-containing domain"/>
    <property type="match status" value="1"/>
</dbReference>
<evidence type="ECO:0000313" key="6">
    <source>
        <dbReference type="Proteomes" id="UP000800094"/>
    </source>
</evidence>
<dbReference type="EMBL" id="ML987200">
    <property type="protein sequence ID" value="KAF2245693.1"/>
    <property type="molecule type" value="Genomic_DNA"/>
</dbReference>
<dbReference type="SUPFAM" id="SSF48403">
    <property type="entry name" value="Ankyrin repeat"/>
    <property type="match status" value="1"/>
</dbReference>
<dbReference type="OrthoDB" id="5337793at2759"/>
<feature type="repeat" description="ANK" evidence="3">
    <location>
        <begin position="181"/>
        <end position="213"/>
    </location>
</feature>
<keyword evidence="1" id="KW-0677">Repeat</keyword>
<proteinExistence type="predicted"/>
<dbReference type="RefSeq" id="XP_033680697.1">
    <property type="nucleotide sequence ID" value="XM_033835796.1"/>
</dbReference>
<dbReference type="Pfam" id="PF24120">
    <property type="entry name" value="SsdA_C"/>
    <property type="match status" value="1"/>
</dbReference>
<dbReference type="GO" id="GO:0004842">
    <property type="term" value="F:ubiquitin-protein transferase activity"/>
    <property type="evidence" value="ECO:0007669"/>
    <property type="project" value="TreeGrafter"/>
</dbReference>
<dbReference type="Proteomes" id="UP000800094">
    <property type="component" value="Unassembled WGS sequence"/>
</dbReference>
<protein>
    <recommendedName>
        <fullName evidence="4">Single-strand DNA deaminase toxin A-like C-terminal domain-containing protein</fullName>
    </recommendedName>
</protein>
<name>A0A6A6I836_9PLEO</name>
<accession>A0A6A6I836</accession>